<evidence type="ECO:0000259" key="10">
    <source>
        <dbReference type="PROSITE" id="PS51837"/>
    </source>
</evidence>
<keyword evidence="9" id="KW-1133">Transmembrane helix</keyword>
<keyword evidence="9" id="KW-0812">Transmembrane</keyword>
<keyword evidence="7 9" id="KW-0472">Membrane</keyword>
<evidence type="ECO:0000313" key="12">
    <source>
        <dbReference type="Proteomes" id="UP001642483"/>
    </source>
</evidence>
<keyword evidence="5" id="KW-0479">Metal-binding</keyword>
<evidence type="ECO:0000256" key="5">
    <source>
        <dbReference type="ARBA" id="ARBA00022723"/>
    </source>
</evidence>
<evidence type="ECO:0000256" key="9">
    <source>
        <dbReference type="SAM" id="Phobius"/>
    </source>
</evidence>
<evidence type="ECO:0000313" key="11">
    <source>
        <dbReference type="EMBL" id="CAK8676113.1"/>
    </source>
</evidence>
<feature type="region of interest" description="Disordered" evidence="8">
    <location>
        <begin position="1"/>
        <end position="22"/>
    </location>
</feature>
<dbReference type="Pfam" id="PF10601">
    <property type="entry name" value="zf-LITAF-like"/>
    <property type="match status" value="1"/>
</dbReference>
<proteinExistence type="inferred from homology"/>
<dbReference type="InterPro" id="IPR006629">
    <property type="entry name" value="LITAF"/>
</dbReference>
<comment type="similarity">
    <text evidence="4">Belongs to the CDIP1/LITAF family.</text>
</comment>
<dbReference type="InterPro" id="IPR037519">
    <property type="entry name" value="LITAF_fam"/>
</dbReference>
<dbReference type="PANTHER" id="PTHR23292">
    <property type="entry name" value="LIPOPOLYSACCHARIDE-INDUCED TUMOR NECROSIS FACTOR-ALPHA FACTOR"/>
    <property type="match status" value="1"/>
</dbReference>
<reference evidence="11 12" key="1">
    <citation type="submission" date="2024-02" db="EMBL/GenBank/DDBJ databases">
        <authorList>
            <person name="Daric V."/>
            <person name="Darras S."/>
        </authorList>
    </citation>
    <scope>NUCLEOTIDE SEQUENCE [LARGE SCALE GENOMIC DNA]</scope>
</reference>
<feature type="transmembrane region" description="Helical" evidence="9">
    <location>
        <begin position="130"/>
        <end position="148"/>
    </location>
</feature>
<sequence>MNNCGPPAYCKSEGERRPRDHLPSYEEAMGDRWVIENMDAQRRLRQEIAIVPAQLPTYQERSMTCQYTNNPPAFANARSQEVVASVSNTCFRPRRNSLSWLDNNPAVVTCPACNHRVITNVQKIPKLGKMFCWLVILLLFITFPLWIICAPCVLDELYTHEHYCSSCKFYVGNEGDYIR</sequence>
<evidence type="ECO:0000256" key="4">
    <source>
        <dbReference type="ARBA" id="ARBA00005975"/>
    </source>
</evidence>
<name>A0ABP0FDE0_CLALP</name>
<dbReference type="PROSITE" id="PS51837">
    <property type="entry name" value="LITAF"/>
    <property type="match status" value="1"/>
</dbReference>
<evidence type="ECO:0000256" key="2">
    <source>
        <dbReference type="ARBA" id="ARBA00004481"/>
    </source>
</evidence>
<dbReference type="EMBL" id="CAWYQH010000024">
    <property type="protein sequence ID" value="CAK8676113.1"/>
    <property type="molecule type" value="Genomic_DNA"/>
</dbReference>
<feature type="domain" description="LITAF" evidence="10">
    <location>
        <begin position="86"/>
        <end position="176"/>
    </location>
</feature>
<comment type="subcellular location">
    <subcellularLocation>
        <location evidence="2">Endosome membrane</location>
        <topology evidence="2">Peripheral membrane protein</topology>
    </subcellularLocation>
    <subcellularLocation>
        <location evidence="1">Late endosome membrane</location>
    </subcellularLocation>
    <subcellularLocation>
        <location evidence="3">Lysosome membrane</location>
        <topology evidence="3">Peripheral membrane protein</topology>
        <orientation evidence="3">Cytoplasmic side</orientation>
    </subcellularLocation>
</comment>
<comment type="caution">
    <text evidence="11">The sequence shown here is derived from an EMBL/GenBank/DDBJ whole genome shotgun (WGS) entry which is preliminary data.</text>
</comment>
<gene>
    <name evidence="11" type="ORF">CVLEPA_LOCUS5602</name>
</gene>
<dbReference type="Proteomes" id="UP001642483">
    <property type="component" value="Unassembled WGS sequence"/>
</dbReference>
<organism evidence="11 12">
    <name type="scientific">Clavelina lepadiformis</name>
    <name type="common">Light-bulb sea squirt</name>
    <name type="synonym">Ascidia lepadiformis</name>
    <dbReference type="NCBI Taxonomy" id="159417"/>
    <lineage>
        <taxon>Eukaryota</taxon>
        <taxon>Metazoa</taxon>
        <taxon>Chordata</taxon>
        <taxon>Tunicata</taxon>
        <taxon>Ascidiacea</taxon>
        <taxon>Aplousobranchia</taxon>
        <taxon>Clavelinidae</taxon>
        <taxon>Clavelina</taxon>
    </lineage>
</organism>
<keyword evidence="12" id="KW-1185">Reference proteome</keyword>
<evidence type="ECO:0000256" key="1">
    <source>
        <dbReference type="ARBA" id="ARBA00004414"/>
    </source>
</evidence>
<evidence type="ECO:0000256" key="3">
    <source>
        <dbReference type="ARBA" id="ARBA00004630"/>
    </source>
</evidence>
<dbReference type="SMART" id="SM00714">
    <property type="entry name" value="LITAF"/>
    <property type="match status" value="1"/>
</dbReference>
<evidence type="ECO:0000256" key="6">
    <source>
        <dbReference type="ARBA" id="ARBA00022833"/>
    </source>
</evidence>
<evidence type="ECO:0000256" key="7">
    <source>
        <dbReference type="ARBA" id="ARBA00023136"/>
    </source>
</evidence>
<dbReference type="PANTHER" id="PTHR23292:SF6">
    <property type="entry name" value="FI16602P1-RELATED"/>
    <property type="match status" value="1"/>
</dbReference>
<evidence type="ECO:0000256" key="8">
    <source>
        <dbReference type="SAM" id="MobiDB-lite"/>
    </source>
</evidence>
<protein>
    <recommendedName>
        <fullName evidence="10">LITAF domain-containing protein</fullName>
    </recommendedName>
</protein>
<feature type="compositionally biased region" description="Basic and acidic residues" evidence="8">
    <location>
        <begin position="12"/>
        <end position="22"/>
    </location>
</feature>
<accession>A0ABP0FDE0</accession>
<keyword evidence="6" id="KW-0862">Zinc</keyword>